<keyword evidence="1" id="KW-1133">Transmembrane helix</keyword>
<evidence type="ECO:0000256" key="1">
    <source>
        <dbReference type="SAM" id="Phobius"/>
    </source>
</evidence>
<dbReference type="Proteomes" id="UP000094527">
    <property type="component" value="Unassembled WGS sequence"/>
</dbReference>
<dbReference type="EMBL" id="LJIJ01000126">
    <property type="protein sequence ID" value="ODN02069.1"/>
    <property type="molecule type" value="Genomic_DNA"/>
</dbReference>
<keyword evidence="1" id="KW-0812">Transmembrane</keyword>
<dbReference type="AlphaFoldDB" id="A0A1D2N9Y3"/>
<name>A0A1D2N9Y3_ORCCI</name>
<sequence length="157" mass="19118">MVRHLSDPNRSLWPFLLFFIVLFQGAYLIIVKHFNWRTLPFIPGYDMYVNDPTDGYRYRHYMWMQKVILDSDHPTYYHGMTADSQELEYEPQYAEWDDPEAGSDEEIHLPWSVTDILDMTADPDERLEIYFRRIQQKYNLNKPPRHMKKLKNAKRRK</sequence>
<keyword evidence="1" id="KW-0472">Membrane</keyword>
<gene>
    <name evidence="2" type="ORF">Ocin01_04613</name>
</gene>
<feature type="transmembrane region" description="Helical" evidence="1">
    <location>
        <begin position="12"/>
        <end position="31"/>
    </location>
</feature>
<evidence type="ECO:0000313" key="3">
    <source>
        <dbReference type="Proteomes" id="UP000094527"/>
    </source>
</evidence>
<evidence type="ECO:0000313" key="2">
    <source>
        <dbReference type="EMBL" id="ODN02069.1"/>
    </source>
</evidence>
<protein>
    <submittedName>
        <fullName evidence="2">Uncharacterized protein</fullName>
    </submittedName>
</protein>
<comment type="caution">
    <text evidence="2">The sequence shown here is derived from an EMBL/GenBank/DDBJ whole genome shotgun (WGS) entry which is preliminary data.</text>
</comment>
<reference evidence="2 3" key="1">
    <citation type="journal article" date="2016" name="Genome Biol. Evol.">
        <title>Gene Family Evolution Reflects Adaptation to Soil Environmental Stressors in the Genome of the Collembolan Orchesella cincta.</title>
        <authorList>
            <person name="Faddeeva-Vakhrusheva A."/>
            <person name="Derks M.F."/>
            <person name="Anvar S.Y."/>
            <person name="Agamennone V."/>
            <person name="Suring W."/>
            <person name="Smit S."/>
            <person name="van Straalen N.M."/>
            <person name="Roelofs D."/>
        </authorList>
    </citation>
    <scope>NUCLEOTIDE SEQUENCE [LARGE SCALE GENOMIC DNA]</scope>
    <source>
        <tissue evidence="2">Mixed pool</tissue>
    </source>
</reference>
<accession>A0A1D2N9Y3</accession>
<organism evidence="2 3">
    <name type="scientific">Orchesella cincta</name>
    <name type="common">Springtail</name>
    <name type="synonym">Podura cincta</name>
    <dbReference type="NCBI Taxonomy" id="48709"/>
    <lineage>
        <taxon>Eukaryota</taxon>
        <taxon>Metazoa</taxon>
        <taxon>Ecdysozoa</taxon>
        <taxon>Arthropoda</taxon>
        <taxon>Hexapoda</taxon>
        <taxon>Collembola</taxon>
        <taxon>Entomobryomorpha</taxon>
        <taxon>Entomobryoidea</taxon>
        <taxon>Orchesellidae</taxon>
        <taxon>Orchesellinae</taxon>
        <taxon>Orchesella</taxon>
    </lineage>
</organism>
<keyword evidence="3" id="KW-1185">Reference proteome</keyword>
<proteinExistence type="predicted"/>